<protein>
    <recommendedName>
        <fullName evidence="2">Thiamine-monophosphate kinase</fullName>
        <shortName evidence="2">TMP kinase</shortName>
        <shortName evidence="2">Thiamine-phosphate kinase</shortName>
        <ecNumber evidence="2">2.7.4.16</ecNumber>
    </recommendedName>
</protein>
<comment type="catalytic activity">
    <reaction evidence="2">
        <text>thiamine phosphate + ATP = thiamine diphosphate + ADP</text>
        <dbReference type="Rhea" id="RHEA:15913"/>
        <dbReference type="ChEBI" id="CHEBI:30616"/>
        <dbReference type="ChEBI" id="CHEBI:37575"/>
        <dbReference type="ChEBI" id="CHEBI:58937"/>
        <dbReference type="ChEBI" id="CHEBI:456216"/>
        <dbReference type="EC" id="2.7.4.16"/>
    </reaction>
</comment>
<dbReference type="EC" id="2.7.4.16" evidence="2"/>
<feature type="binding site" evidence="2">
    <location>
        <position position="104"/>
    </location>
    <ligand>
        <name>Mg(2+)</name>
        <dbReference type="ChEBI" id="CHEBI:18420"/>
        <label>3</label>
    </ligand>
</feature>
<feature type="binding site" evidence="2">
    <location>
        <position position="151"/>
    </location>
    <ligand>
        <name>Mg(2+)</name>
        <dbReference type="ChEBI" id="CHEBI:18420"/>
        <label>1</label>
    </ligand>
</feature>
<evidence type="ECO:0000256" key="2">
    <source>
        <dbReference type="HAMAP-Rule" id="MF_02128"/>
    </source>
</evidence>
<dbReference type="InterPro" id="IPR036676">
    <property type="entry name" value="PurM-like_C_sf"/>
</dbReference>
<dbReference type="SUPFAM" id="SSF56042">
    <property type="entry name" value="PurM C-terminal domain-like"/>
    <property type="match status" value="1"/>
</dbReference>
<dbReference type="InterPro" id="IPR006283">
    <property type="entry name" value="ThiL-like"/>
</dbReference>
<feature type="binding site" evidence="2">
    <location>
        <position position="175"/>
    </location>
    <ligand>
        <name>ATP</name>
        <dbReference type="ChEBI" id="CHEBI:30616"/>
    </ligand>
</feature>
<feature type="binding site" evidence="2">
    <location>
        <position position="239"/>
    </location>
    <ligand>
        <name>ATP</name>
        <dbReference type="ChEBI" id="CHEBI:30616"/>
    </ligand>
</feature>
<dbReference type="Pfam" id="PF00586">
    <property type="entry name" value="AIRS"/>
    <property type="match status" value="1"/>
</dbReference>
<organism evidence="4 5">
    <name type="scientific">Helicobacter canis</name>
    <dbReference type="NCBI Taxonomy" id="29419"/>
    <lineage>
        <taxon>Bacteria</taxon>
        <taxon>Pseudomonadati</taxon>
        <taxon>Campylobacterota</taxon>
        <taxon>Epsilonproteobacteria</taxon>
        <taxon>Campylobacterales</taxon>
        <taxon>Helicobacteraceae</taxon>
        <taxon>Helicobacter</taxon>
    </lineage>
</organism>
<name>A0A377J5G7_9HELI</name>
<feature type="binding site" evidence="2">
    <location>
        <position position="23"/>
    </location>
    <ligand>
        <name>Mg(2+)</name>
        <dbReference type="ChEBI" id="CHEBI:18420"/>
        <label>3</label>
    </ligand>
</feature>
<proteinExistence type="inferred from homology"/>
<evidence type="ECO:0000313" key="4">
    <source>
        <dbReference type="EMBL" id="STO97737.1"/>
    </source>
</evidence>
<dbReference type="SUPFAM" id="SSF55326">
    <property type="entry name" value="PurM N-terminal domain-like"/>
    <property type="match status" value="1"/>
</dbReference>
<dbReference type="PANTHER" id="PTHR30270:SF0">
    <property type="entry name" value="THIAMINE-MONOPHOSPHATE KINASE"/>
    <property type="match status" value="1"/>
</dbReference>
<keyword evidence="2 4" id="KW-0808">Transferase</keyword>
<reference evidence="4 5" key="1">
    <citation type="submission" date="2018-06" db="EMBL/GenBank/DDBJ databases">
        <authorList>
            <consortium name="Pathogen Informatics"/>
            <person name="Doyle S."/>
        </authorList>
    </citation>
    <scope>NUCLEOTIDE SEQUENCE [LARGE SCALE GENOMIC DNA]</scope>
    <source>
        <strain evidence="4 5">NCTC12410</strain>
    </source>
</reference>
<feature type="binding site" evidence="2">
    <location>
        <position position="237"/>
    </location>
    <ligand>
        <name>Mg(2+)</name>
        <dbReference type="ChEBI" id="CHEBI:18420"/>
        <label>3</label>
    </ligand>
</feature>
<gene>
    <name evidence="2 4" type="primary">thiL</name>
    <name evidence="4" type="ORF">NCTC12410_01573</name>
</gene>
<dbReference type="Gene3D" id="3.30.1330.10">
    <property type="entry name" value="PurM-like, N-terminal domain"/>
    <property type="match status" value="1"/>
</dbReference>
<feature type="binding site" evidence="2">
    <location>
        <position position="23"/>
    </location>
    <ligand>
        <name>Mg(2+)</name>
        <dbReference type="ChEBI" id="CHEBI:18420"/>
        <label>4</label>
    </ligand>
</feature>
<feature type="binding site" evidence="2">
    <location>
        <position position="75"/>
    </location>
    <ligand>
        <name>Mg(2+)</name>
        <dbReference type="ChEBI" id="CHEBI:18420"/>
        <label>1</label>
    </ligand>
</feature>
<dbReference type="CDD" id="cd02194">
    <property type="entry name" value="ThiL"/>
    <property type="match status" value="1"/>
</dbReference>
<evidence type="ECO:0000259" key="3">
    <source>
        <dbReference type="Pfam" id="PF00586"/>
    </source>
</evidence>
<dbReference type="PIRSF" id="PIRSF005303">
    <property type="entry name" value="Thiam_monoph_kin"/>
    <property type="match status" value="1"/>
</dbReference>
<dbReference type="UniPathway" id="UPA00060">
    <property type="reaction ID" value="UER00142"/>
</dbReference>
<dbReference type="Proteomes" id="UP000254841">
    <property type="component" value="Unassembled WGS sequence"/>
</dbReference>
<feature type="binding site" evidence="2">
    <location>
        <position position="240"/>
    </location>
    <ligand>
        <name>Mg(2+)</name>
        <dbReference type="ChEBI" id="CHEBI:18420"/>
        <label>5</label>
    </ligand>
</feature>
<feature type="binding site" evidence="2">
    <location>
        <position position="75"/>
    </location>
    <ligand>
        <name>Mg(2+)</name>
        <dbReference type="ChEBI" id="CHEBI:18420"/>
        <label>2</label>
    </ligand>
</feature>
<sequence>MDCERLFISALHKSGVLLGVGDDAVLLQDVSRISPRIHFFTPRIKSPKYRHLQGISSSSFARVLGKHKELFVAADGFCEHIHFKREWLSLEEIATKAMLINISDMFAMNALPKYALLSVTLPHLQAKEITQIALALANVARSYNVKLIGGDTMKGENLAFHITMLGVPNGKILGRKGLKAGDLVYCTGRVGQSLYALLWLLRGGKISHSRRFARFIAPCLRDQFIAAIAPFARVGLDVSDGVLRELHTLSALNHLRFSSLTKSRIPAYKSGEEYELLFAIAPRHKHRLLRVAKRTRTPLEFIAKAKRIGSKLPRARIWH</sequence>
<dbReference type="NCBIfam" id="NF004354">
    <property type="entry name" value="PRK05731.2-3"/>
    <property type="match status" value="1"/>
</dbReference>
<dbReference type="InterPro" id="IPR016188">
    <property type="entry name" value="PurM-like_N"/>
</dbReference>
<feature type="binding site" evidence="2">
    <location>
        <position position="82"/>
    </location>
    <ligand>
        <name>substrate</name>
    </ligand>
</feature>
<comment type="caution">
    <text evidence="2">Lacks conserved residue(s) required for the propagation of feature annotation.</text>
</comment>
<evidence type="ECO:0000313" key="5">
    <source>
        <dbReference type="Proteomes" id="UP000254841"/>
    </source>
</evidence>
<keyword evidence="2" id="KW-0067">ATP-binding</keyword>
<dbReference type="AlphaFoldDB" id="A0A377J5G7"/>
<dbReference type="GO" id="GO:0005524">
    <property type="term" value="F:ATP binding"/>
    <property type="evidence" value="ECO:0007669"/>
    <property type="project" value="UniProtKB-UniRule"/>
</dbReference>
<dbReference type="GO" id="GO:0009228">
    <property type="term" value="P:thiamine biosynthetic process"/>
    <property type="evidence" value="ECO:0007669"/>
    <property type="project" value="UniProtKB-KW"/>
</dbReference>
<dbReference type="Gene3D" id="3.90.650.10">
    <property type="entry name" value="PurM-like C-terminal domain"/>
    <property type="match status" value="1"/>
</dbReference>
<dbReference type="EMBL" id="UGHV01000001">
    <property type="protein sequence ID" value="STO97737.1"/>
    <property type="molecule type" value="Genomic_DNA"/>
</dbReference>
<feature type="domain" description="PurM-like N-terminal" evidence="3">
    <location>
        <begin position="64"/>
        <end position="167"/>
    </location>
</feature>
<feature type="binding site" evidence="2">
    <location>
        <position position="104"/>
    </location>
    <ligand>
        <name>Mg(2+)</name>
        <dbReference type="ChEBI" id="CHEBI:18420"/>
        <label>2</label>
    </ligand>
</feature>
<feature type="binding site" evidence="2">
    <location>
        <position position="104"/>
    </location>
    <ligand>
        <name>Mg(2+)</name>
        <dbReference type="ChEBI" id="CHEBI:18420"/>
        <label>4</label>
    </ligand>
</feature>
<dbReference type="OrthoDB" id="9802811at2"/>
<comment type="miscellaneous">
    <text evidence="2">Reaction mechanism of ThiL seems to utilize a direct, inline transfer of the gamma-phosphate of ATP to TMP rather than a phosphorylated enzyme intermediate.</text>
</comment>
<keyword evidence="2" id="KW-0547">Nucleotide-binding</keyword>
<dbReference type="RefSeq" id="WP_115011957.1">
    <property type="nucleotide sequence ID" value="NZ_UGHV01000001.1"/>
</dbReference>
<accession>A0A377J5G7</accession>
<dbReference type="GO" id="GO:0009229">
    <property type="term" value="P:thiamine diphosphate biosynthetic process"/>
    <property type="evidence" value="ECO:0007669"/>
    <property type="project" value="UniProtKB-UniRule"/>
</dbReference>
<keyword evidence="2" id="KW-0460">Magnesium</keyword>
<dbReference type="GO" id="GO:0000287">
    <property type="term" value="F:magnesium ion binding"/>
    <property type="evidence" value="ECO:0007669"/>
    <property type="project" value="UniProtKB-UniRule"/>
</dbReference>
<dbReference type="GO" id="GO:0009030">
    <property type="term" value="F:thiamine-phosphate kinase activity"/>
    <property type="evidence" value="ECO:0007669"/>
    <property type="project" value="UniProtKB-UniRule"/>
</dbReference>
<comment type="pathway">
    <text evidence="2">Cofactor biosynthesis; thiamine diphosphate biosynthesis; thiamine diphosphate from thiamine phosphate: step 1/1.</text>
</comment>
<dbReference type="PANTHER" id="PTHR30270">
    <property type="entry name" value="THIAMINE-MONOPHOSPHATE KINASE"/>
    <property type="match status" value="1"/>
</dbReference>
<keyword evidence="1 2" id="KW-0784">Thiamine biosynthesis</keyword>
<feature type="binding site" evidence="2">
    <location>
        <position position="272"/>
    </location>
    <ligand>
        <name>substrate</name>
    </ligand>
</feature>
<dbReference type="InterPro" id="IPR036921">
    <property type="entry name" value="PurM-like_N_sf"/>
</dbReference>
<evidence type="ECO:0000256" key="1">
    <source>
        <dbReference type="ARBA" id="ARBA00022977"/>
    </source>
</evidence>
<dbReference type="HAMAP" id="MF_02128">
    <property type="entry name" value="TMP_kinase"/>
    <property type="match status" value="1"/>
</dbReference>
<comment type="function">
    <text evidence="2">Catalyzes the ATP-dependent phosphorylation of thiamine-monophosphate (TMP) to form thiamine-pyrophosphate (TPP), the active form of vitamin B1.</text>
</comment>
<comment type="similarity">
    <text evidence="2">Belongs to the thiamine-monophosphate kinase family.</text>
</comment>
<keyword evidence="2" id="KW-0479">Metal-binding</keyword>
<feature type="binding site" evidence="2">
    <location>
        <begin position="150"/>
        <end position="151"/>
    </location>
    <ligand>
        <name>ATP</name>
        <dbReference type="ChEBI" id="CHEBI:30616"/>
    </ligand>
</feature>
<keyword evidence="2 4" id="KW-0418">Kinase</keyword>